<proteinExistence type="predicted"/>
<evidence type="ECO:0000313" key="2">
    <source>
        <dbReference type="Proteomes" id="UP000009168"/>
    </source>
</evidence>
<dbReference type="Proteomes" id="UP000009168">
    <property type="component" value="Unassembled WGS sequence"/>
</dbReference>
<keyword evidence="2" id="KW-1185">Reference proteome</keyword>
<dbReference type="SUPFAM" id="SSF48371">
    <property type="entry name" value="ARM repeat"/>
    <property type="match status" value="1"/>
</dbReference>
<reference evidence="2" key="1">
    <citation type="journal article" date="2006" name="PLoS Biol.">
        <title>Macronuclear genome sequence of the ciliate Tetrahymena thermophila, a model eukaryote.</title>
        <authorList>
            <person name="Eisen J.A."/>
            <person name="Coyne R.S."/>
            <person name="Wu M."/>
            <person name="Wu D."/>
            <person name="Thiagarajan M."/>
            <person name="Wortman J.R."/>
            <person name="Badger J.H."/>
            <person name="Ren Q."/>
            <person name="Amedeo P."/>
            <person name="Jones K.M."/>
            <person name="Tallon L.J."/>
            <person name="Delcher A.L."/>
            <person name="Salzberg S.L."/>
            <person name="Silva J.C."/>
            <person name="Haas B.J."/>
            <person name="Majoros W.H."/>
            <person name="Farzad M."/>
            <person name="Carlton J.M."/>
            <person name="Smith R.K. Jr."/>
            <person name="Garg J."/>
            <person name="Pearlman R.E."/>
            <person name="Karrer K.M."/>
            <person name="Sun L."/>
            <person name="Manning G."/>
            <person name="Elde N.C."/>
            <person name="Turkewitz A.P."/>
            <person name="Asai D.J."/>
            <person name="Wilkes D.E."/>
            <person name="Wang Y."/>
            <person name="Cai H."/>
            <person name="Collins K."/>
            <person name="Stewart B.A."/>
            <person name="Lee S.R."/>
            <person name="Wilamowska K."/>
            <person name="Weinberg Z."/>
            <person name="Ruzzo W.L."/>
            <person name="Wloga D."/>
            <person name="Gaertig J."/>
            <person name="Frankel J."/>
            <person name="Tsao C.-C."/>
            <person name="Gorovsky M.A."/>
            <person name="Keeling P.J."/>
            <person name="Waller R.F."/>
            <person name="Patron N.J."/>
            <person name="Cherry J.M."/>
            <person name="Stover N.A."/>
            <person name="Krieger C.J."/>
            <person name="del Toro C."/>
            <person name="Ryder H.F."/>
            <person name="Williamson S.C."/>
            <person name="Barbeau R.A."/>
            <person name="Hamilton E.P."/>
            <person name="Orias E."/>
        </authorList>
    </citation>
    <scope>NUCLEOTIDE SEQUENCE [LARGE SCALE GENOMIC DNA]</scope>
    <source>
        <strain evidence="2">SB210</strain>
    </source>
</reference>
<dbReference type="InterPro" id="IPR016024">
    <property type="entry name" value="ARM-type_fold"/>
</dbReference>
<dbReference type="RefSeq" id="XP_001029996.4">
    <property type="nucleotide sequence ID" value="XM_001029996.4"/>
</dbReference>
<gene>
    <name evidence="1" type="ORF">TTHERM_01193530</name>
</gene>
<dbReference type="KEGG" id="tet:TTHERM_01193530"/>
<dbReference type="EMBL" id="GG662431">
    <property type="protein sequence ID" value="EAR82333.4"/>
    <property type="molecule type" value="Genomic_DNA"/>
</dbReference>
<protein>
    <recommendedName>
        <fullName evidence="3">Importin subunit alpha</fullName>
    </recommendedName>
</protein>
<organism evidence="1 2">
    <name type="scientific">Tetrahymena thermophila (strain SB210)</name>
    <dbReference type="NCBI Taxonomy" id="312017"/>
    <lineage>
        <taxon>Eukaryota</taxon>
        <taxon>Sar</taxon>
        <taxon>Alveolata</taxon>
        <taxon>Ciliophora</taxon>
        <taxon>Intramacronucleata</taxon>
        <taxon>Oligohymenophorea</taxon>
        <taxon>Hymenostomatida</taxon>
        <taxon>Tetrahymenina</taxon>
        <taxon>Tetrahymenidae</taxon>
        <taxon>Tetrahymena</taxon>
    </lineage>
</organism>
<dbReference type="InterPro" id="IPR011989">
    <property type="entry name" value="ARM-like"/>
</dbReference>
<evidence type="ECO:0008006" key="3">
    <source>
        <dbReference type="Google" id="ProtNLM"/>
    </source>
</evidence>
<dbReference type="HOGENOM" id="CLU_701112_0_0_1"/>
<sequence length="532" mass="62652">MSFAEEKELREVFSIKKEQFNVEIRKRKRNNQLERSRQRILSTSDKVEFFSTISTHFKQQSLEQQEDSIILTEQIENEEYQLIQNKFNQLQEYFETKKNNMDILLLVIDIKKMLKQGNKYISKCSNKNAAQVVSLFKQFCFSSQQLQDANQIQNILLNLSHILFQMSTTQDLPFAIIDEGQIELFESLLSHQNVQIVQTGTSILCNCVYSFPEQIKYIIESNLFYYFRIILLNKQSSFQIQFILLKLIGQYFIDVQNEQRQRDCIQLLFEWLPSVEKNQNDAELICIVCNNLCEYSILSLFLQEAASNSQFIAKLQKLIRFYKKKNKNVIQRVLEVLNEVLEKQFKAVSIYLESDLVKNLAVLCNSSDNYTSEKSYYILSNLVADSVDYAISISSNKKILKSLITNLQRCNLGIALEILYLIRNIILKIQLLEDIYSFINNCSLFQVFRLAFNNFYHGLEVQRPIIWSLLLLIQYSELDFEEQLTQFTITQIYKNNIFEVVQNCITSQDEQISQSSSQIVEKMQQFENRYLN</sequence>
<name>Q22AM3_TETTS</name>
<dbReference type="GeneID" id="7836951"/>
<accession>Q22AM3</accession>
<dbReference type="InParanoid" id="Q22AM3"/>
<dbReference type="Gene3D" id="1.25.10.10">
    <property type="entry name" value="Leucine-rich Repeat Variant"/>
    <property type="match status" value="1"/>
</dbReference>
<dbReference type="AlphaFoldDB" id="Q22AM3"/>
<evidence type="ECO:0000313" key="1">
    <source>
        <dbReference type="EMBL" id="EAR82333.4"/>
    </source>
</evidence>